<accession>A0AAD7K5F4</accession>
<keyword evidence="2" id="KW-1185">Reference proteome</keyword>
<evidence type="ECO:0000313" key="2">
    <source>
        <dbReference type="Proteomes" id="UP001215598"/>
    </source>
</evidence>
<protein>
    <recommendedName>
        <fullName evidence="3">Transferase family protein</fullName>
    </recommendedName>
</protein>
<proteinExistence type="predicted"/>
<dbReference type="EMBL" id="JARKIB010000009">
    <property type="protein sequence ID" value="KAJ7776142.1"/>
    <property type="molecule type" value="Genomic_DNA"/>
</dbReference>
<dbReference type="InterPro" id="IPR023213">
    <property type="entry name" value="CAT-like_dom_sf"/>
</dbReference>
<organism evidence="1 2">
    <name type="scientific">Mycena metata</name>
    <dbReference type="NCBI Taxonomy" id="1033252"/>
    <lineage>
        <taxon>Eukaryota</taxon>
        <taxon>Fungi</taxon>
        <taxon>Dikarya</taxon>
        <taxon>Basidiomycota</taxon>
        <taxon>Agaricomycotina</taxon>
        <taxon>Agaricomycetes</taxon>
        <taxon>Agaricomycetidae</taxon>
        <taxon>Agaricales</taxon>
        <taxon>Marasmiineae</taxon>
        <taxon>Mycenaceae</taxon>
        <taxon>Mycena</taxon>
    </lineage>
</organism>
<dbReference type="Proteomes" id="UP001215598">
    <property type="component" value="Unassembled WGS sequence"/>
</dbReference>
<dbReference type="Pfam" id="PF02458">
    <property type="entry name" value="Transferase"/>
    <property type="match status" value="1"/>
</dbReference>
<dbReference type="Gene3D" id="3.30.559.10">
    <property type="entry name" value="Chloramphenicol acetyltransferase-like domain"/>
    <property type="match status" value="2"/>
</dbReference>
<evidence type="ECO:0000313" key="1">
    <source>
        <dbReference type="EMBL" id="KAJ7776142.1"/>
    </source>
</evidence>
<sequence>MLIPVDAPSSRSGASTKTLTNVNPQAEFLTTGLVHPDFRTHMDHACRAEISPRWRLSLGRPLTSGVQHTDSIPPSLTLAVKFFMRIPENFSPESPSTAFTVKHYHEPYRSSARPEIDLLLSSSHSEPFICASPSLRDLAKEVEAFSPIFEIHVSVFEDLTLIGITHFHATSDVGGLRTLMHAWARLISGEHIDAIRGIDRDAAPLEHFRQQNSRRDRIFLERDRIVQPPVGSLDDLYLALFPDNSNTTPDLVRVPKVFLEDRRREILEDFKLNGSSESVDSSDVLLAWWFKLSYSTRSASDTTPIFLHISVDLRPLVAVFSAPYINHASSTICIEPPIPATAFRALSLRELALRIHRTIAEYQKDLARLELDLWWRSENPTVPLYRCPPGGEAQLQTDWSQAGLAGMDFSGARTVGSDAKGTGRVVFVVVDSKEEEKGTGEILMEDENAVWISQVKLRKEWEKLRSSGKVEFVNI</sequence>
<name>A0AAD7K5F4_9AGAR</name>
<reference evidence="1" key="1">
    <citation type="submission" date="2023-03" db="EMBL/GenBank/DDBJ databases">
        <title>Massive genome expansion in bonnet fungi (Mycena s.s.) driven by repeated elements and novel gene families across ecological guilds.</title>
        <authorList>
            <consortium name="Lawrence Berkeley National Laboratory"/>
            <person name="Harder C.B."/>
            <person name="Miyauchi S."/>
            <person name="Viragh M."/>
            <person name="Kuo A."/>
            <person name="Thoen E."/>
            <person name="Andreopoulos B."/>
            <person name="Lu D."/>
            <person name="Skrede I."/>
            <person name="Drula E."/>
            <person name="Henrissat B."/>
            <person name="Morin E."/>
            <person name="Kohler A."/>
            <person name="Barry K."/>
            <person name="LaButti K."/>
            <person name="Morin E."/>
            <person name="Salamov A."/>
            <person name="Lipzen A."/>
            <person name="Mereny Z."/>
            <person name="Hegedus B."/>
            <person name="Baldrian P."/>
            <person name="Stursova M."/>
            <person name="Weitz H."/>
            <person name="Taylor A."/>
            <person name="Grigoriev I.V."/>
            <person name="Nagy L.G."/>
            <person name="Martin F."/>
            <person name="Kauserud H."/>
        </authorList>
    </citation>
    <scope>NUCLEOTIDE SEQUENCE</scope>
    <source>
        <strain evidence="1">CBHHK182m</strain>
    </source>
</reference>
<comment type="caution">
    <text evidence="1">The sequence shown here is derived from an EMBL/GenBank/DDBJ whole genome shotgun (WGS) entry which is preliminary data.</text>
</comment>
<dbReference type="AlphaFoldDB" id="A0AAD7K5F4"/>
<gene>
    <name evidence="1" type="ORF">B0H16DRAFT_1449590</name>
</gene>
<evidence type="ECO:0008006" key="3">
    <source>
        <dbReference type="Google" id="ProtNLM"/>
    </source>
</evidence>